<dbReference type="Proteomes" id="UP000000626">
    <property type="component" value="Chromosome"/>
</dbReference>
<protein>
    <submittedName>
        <fullName evidence="1">Uncharacterized protein</fullName>
    </submittedName>
</protein>
<gene>
    <name evidence="1" type="ordered locus">NMA1226</name>
</gene>
<accession>A0A0U1RIQ1</accession>
<proteinExistence type="predicted"/>
<dbReference type="KEGG" id="nma:NMA1226"/>
<evidence type="ECO:0000313" key="2">
    <source>
        <dbReference type="Proteomes" id="UP000000626"/>
    </source>
</evidence>
<name>A0A0U1RIQ1_NEIMA</name>
<dbReference type="GeneID" id="93386167"/>
<dbReference type="HOGENOM" id="CLU_2570279_0_0_4"/>
<evidence type="ECO:0000313" key="1">
    <source>
        <dbReference type="EMBL" id="CAM08422.1"/>
    </source>
</evidence>
<dbReference type="RefSeq" id="WP_002213685.1">
    <property type="nucleotide sequence ID" value="NC_003116.1"/>
</dbReference>
<sequence>MFDFEQQIKWGERAEEIVKEAATQNNIEIPEPLASALAKAVKVHYLSQAGVFSLVEAYADTVNPTEKEVDYQAIGKELFEK</sequence>
<organism evidence="1 2">
    <name type="scientific">Neisseria meningitidis serogroup A / serotype 4A (strain DSM 15465 / Z2491)</name>
    <dbReference type="NCBI Taxonomy" id="122587"/>
    <lineage>
        <taxon>Bacteria</taxon>
        <taxon>Pseudomonadati</taxon>
        <taxon>Pseudomonadota</taxon>
        <taxon>Betaproteobacteria</taxon>
        <taxon>Neisseriales</taxon>
        <taxon>Neisseriaceae</taxon>
        <taxon>Neisseria</taxon>
    </lineage>
</organism>
<dbReference type="EMBL" id="AL157959">
    <property type="protein sequence ID" value="CAM08422.1"/>
    <property type="molecule type" value="Genomic_DNA"/>
</dbReference>
<reference evidence="1 2" key="1">
    <citation type="journal article" date="2000" name="Nature">
        <title>Complete DNA sequence of a serogroup A strain of Neisseria meningitidis Z2491.</title>
        <authorList>
            <person name="Parkhill J."/>
            <person name="Achtman M."/>
            <person name="James K.D."/>
            <person name="Bentley S.D."/>
            <person name="Churcher C."/>
            <person name="Klee S.R."/>
            <person name="Morelli G."/>
            <person name="Basham D."/>
            <person name="Brown D."/>
            <person name="Chillingworth T."/>
            <person name="Davies R.M."/>
            <person name="Davis P."/>
            <person name="Devlin K."/>
            <person name="Feltwell T."/>
            <person name="Hamlin N."/>
            <person name="Holroyd S."/>
            <person name="Jagels K."/>
            <person name="Leather S."/>
            <person name="Moule S."/>
            <person name="Mungall K."/>
            <person name="Quail M.A."/>
            <person name="Rajandream M.A."/>
            <person name="Rutherford K.M."/>
            <person name="Simmonds M."/>
            <person name="Skelton J."/>
            <person name="Whitehead S."/>
            <person name="Spratt B.G."/>
            <person name="Barrell B.G."/>
        </authorList>
    </citation>
    <scope>NUCLEOTIDE SEQUENCE [LARGE SCALE GENOMIC DNA]</scope>
    <source>
        <strain evidence="2">DSM 15465 / Z2491</strain>
    </source>
</reference>
<dbReference type="AlphaFoldDB" id="A0A0U1RIQ1"/>
<dbReference type="EnsemblBacteria" id="CAM08422">
    <property type="protein sequence ID" value="CAM08422"/>
    <property type="gene ID" value="NMA1226"/>
</dbReference>